<protein>
    <submittedName>
        <fullName evidence="2">Uncharacterized protein</fullName>
    </submittedName>
</protein>
<feature type="region of interest" description="Disordered" evidence="1">
    <location>
        <begin position="32"/>
        <end position="85"/>
    </location>
</feature>
<feature type="compositionally biased region" description="Polar residues" evidence="1">
    <location>
        <begin position="65"/>
        <end position="76"/>
    </location>
</feature>
<reference evidence="2 3" key="1">
    <citation type="journal article" date="2021" name="Commun. Biol.">
        <title>The genome of Shorea leprosula (Dipterocarpaceae) highlights the ecological relevance of drought in aseasonal tropical rainforests.</title>
        <authorList>
            <person name="Ng K.K.S."/>
            <person name="Kobayashi M.J."/>
            <person name="Fawcett J.A."/>
            <person name="Hatakeyama M."/>
            <person name="Paape T."/>
            <person name="Ng C.H."/>
            <person name="Ang C.C."/>
            <person name="Tnah L.H."/>
            <person name="Lee C.T."/>
            <person name="Nishiyama T."/>
            <person name="Sese J."/>
            <person name="O'Brien M.J."/>
            <person name="Copetti D."/>
            <person name="Mohd Noor M.I."/>
            <person name="Ong R.C."/>
            <person name="Putra M."/>
            <person name="Sireger I.Z."/>
            <person name="Indrioko S."/>
            <person name="Kosugi Y."/>
            <person name="Izuno A."/>
            <person name="Isagi Y."/>
            <person name="Lee S.L."/>
            <person name="Shimizu K.K."/>
        </authorList>
    </citation>
    <scope>NUCLEOTIDE SEQUENCE [LARGE SCALE GENOMIC DNA]</scope>
    <source>
        <strain evidence="2">214</strain>
    </source>
</reference>
<comment type="caution">
    <text evidence="2">The sequence shown here is derived from an EMBL/GenBank/DDBJ whole genome shotgun (WGS) entry which is preliminary data.</text>
</comment>
<evidence type="ECO:0000313" key="2">
    <source>
        <dbReference type="EMBL" id="GKV05006.1"/>
    </source>
</evidence>
<proteinExistence type="predicted"/>
<evidence type="ECO:0000256" key="1">
    <source>
        <dbReference type="SAM" id="MobiDB-lite"/>
    </source>
</evidence>
<dbReference type="Proteomes" id="UP001054252">
    <property type="component" value="Unassembled WGS sequence"/>
</dbReference>
<organism evidence="2 3">
    <name type="scientific">Rubroshorea leprosula</name>
    <dbReference type="NCBI Taxonomy" id="152421"/>
    <lineage>
        <taxon>Eukaryota</taxon>
        <taxon>Viridiplantae</taxon>
        <taxon>Streptophyta</taxon>
        <taxon>Embryophyta</taxon>
        <taxon>Tracheophyta</taxon>
        <taxon>Spermatophyta</taxon>
        <taxon>Magnoliopsida</taxon>
        <taxon>eudicotyledons</taxon>
        <taxon>Gunneridae</taxon>
        <taxon>Pentapetalae</taxon>
        <taxon>rosids</taxon>
        <taxon>malvids</taxon>
        <taxon>Malvales</taxon>
        <taxon>Dipterocarpaceae</taxon>
        <taxon>Rubroshorea</taxon>
    </lineage>
</organism>
<dbReference type="EMBL" id="BPVZ01000022">
    <property type="protein sequence ID" value="GKV05006.1"/>
    <property type="molecule type" value="Genomic_DNA"/>
</dbReference>
<accession>A0AAV5IYW7</accession>
<dbReference type="AlphaFoldDB" id="A0AAV5IYW7"/>
<sequence length="123" mass="12942">MNYYDVLALPGVQSSSSPFAVAGAITQAFYDNGNKWPAAPPSSPPSDHNGVISEPMQSKEPPHSTPSGNEGASQGESFSSSRAKQSDSASVIRELVVQQIFKSGFLTKKAKGLSSKIKGKSKK</sequence>
<gene>
    <name evidence="2" type="ORF">SLEP1_g17070</name>
</gene>
<keyword evidence="3" id="KW-1185">Reference proteome</keyword>
<evidence type="ECO:0000313" key="3">
    <source>
        <dbReference type="Proteomes" id="UP001054252"/>
    </source>
</evidence>
<name>A0AAV5IYW7_9ROSI</name>